<dbReference type="RefSeq" id="WP_258386680.1">
    <property type="nucleotide sequence ID" value="NZ_CP091430.1"/>
</dbReference>
<dbReference type="InterPro" id="IPR002347">
    <property type="entry name" value="SDR_fam"/>
</dbReference>
<proteinExistence type="predicted"/>
<organism evidence="1 2">
    <name type="scientific">Paenibacillus spongiae</name>
    <dbReference type="NCBI Taxonomy" id="2909671"/>
    <lineage>
        <taxon>Bacteria</taxon>
        <taxon>Bacillati</taxon>
        <taxon>Bacillota</taxon>
        <taxon>Bacilli</taxon>
        <taxon>Bacillales</taxon>
        <taxon>Paenibacillaceae</taxon>
        <taxon>Paenibacillus</taxon>
    </lineage>
</organism>
<protein>
    <submittedName>
        <fullName evidence="1">SDR family NAD(P)-dependent oxidoreductase</fullName>
    </submittedName>
</protein>
<dbReference type="SUPFAM" id="SSF51735">
    <property type="entry name" value="NAD(P)-binding Rossmann-fold domains"/>
    <property type="match status" value="1"/>
</dbReference>
<dbReference type="Pfam" id="PF00106">
    <property type="entry name" value="adh_short"/>
    <property type="match status" value="1"/>
</dbReference>
<gene>
    <name evidence="1" type="ORF">L1F29_01685</name>
</gene>
<sequence length="70" mass="7678">MAAWMVIEQTVKGKVAIVTGGGSGIGQVATLRLAQYGATVVLLDRTPERKSESTRLIFNRFMKLSNYFSI</sequence>
<dbReference type="Gene3D" id="3.40.50.720">
    <property type="entry name" value="NAD(P)-binding Rossmann-like Domain"/>
    <property type="match status" value="1"/>
</dbReference>
<reference evidence="1" key="1">
    <citation type="submission" date="2022-01" db="EMBL/GenBank/DDBJ databases">
        <title>Paenibacillus spongiae sp. nov., isolated from marine sponge.</title>
        <authorList>
            <person name="Li Z."/>
            <person name="Zhang M."/>
        </authorList>
    </citation>
    <scope>NUCLEOTIDE SEQUENCE</scope>
    <source>
        <strain evidence="1">PHS-Z3</strain>
    </source>
</reference>
<name>A0ABY5SDN5_9BACL</name>
<dbReference type="Proteomes" id="UP001057877">
    <property type="component" value="Chromosome"/>
</dbReference>
<accession>A0ABY5SDN5</accession>
<keyword evidence="2" id="KW-1185">Reference proteome</keyword>
<dbReference type="EMBL" id="CP091430">
    <property type="protein sequence ID" value="UVI30615.1"/>
    <property type="molecule type" value="Genomic_DNA"/>
</dbReference>
<evidence type="ECO:0000313" key="2">
    <source>
        <dbReference type="Proteomes" id="UP001057877"/>
    </source>
</evidence>
<dbReference type="InterPro" id="IPR036291">
    <property type="entry name" value="NAD(P)-bd_dom_sf"/>
</dbReference>
<evidence type="ECO:0000313" key="1">
    <source>
        <dbReference type="EMBL" id="UVI30615.1"/>
    </source>
</evidence>